<evidence type="ECO:0000313" key="1">
    <source>
        <dbReference type="EMBL" id="KTB36314.1"/>
    </source>
</evidence>
<name>A0A0W0FJ31_MONRR</name>
<accession>A0A0W0FJ31</accession>
<comment type="caution">
    <text evidence="1">The sequence shown here is derived from an EMBL/GenBank/DDBJ whole genome shotgun (WGS) entry which is preliminary data.</text>
</comment>
<dbReference type="Proteomes" id="UP000054988">
    <property type="component" value="Unassembled WGS sequence"/>
</dbReference>
<organism evidence="1 2">
    <name type="scientific">Moniliophthora roreri</name>
    <name type="common">Frosty pod rot fungus</name>
    <name type="synonym">Monilia roreri</name>
    <dbReference type="NCBI Taxonomy" id="221103"/>
    <lineage>
        <taxon>Eukaryota</taxon>
        <taxon>Fungi</taxon>
        <taxon>Dikarya</taxon>
        <taxon>Basidiomycota</taxon>
        <taxon>Agaricomycotina</taxon>
        <taxon>Agaricomycetes</taxon>
        <taxon>Agaricomycetidae</taxon>
        <taxon>Agaricales</taxon>
        <taxon>Marasmiineae</taxon>
        <taxon>Marasmiaceae</taxon>
        <taxon>Moniliophthora</taxon>
    </lineage>
</organism>
<gene>
    <name evidence="1" type="ORF">WG66_11103</name>
</gene>
<evidence type="ECO:0000313" key="2">
    <source>
        <dbReference type="Proteomes" id="UP000054988"/>
    </source>
</evidence>
<dbReference type="AlphaFoldDB" id="A0A0W0FJ31"/>
<proteinExistence type="predicted"/>
<protein>
    <submittedName>
        <fullName evidence="1">Uncharacterized protein</fullName>
    </submittedName>
</protein>
<dbReference type="EMBL" id="LATX01001912">
    <property type="protein sequence ID" value="KTB36314.1"/>
    <property type="molecule type" value="Genomic_DNA"/>
</dbReference>
<reference evidence="1 2" key="1">
    <citation type="submission" date="2015-12" db="EMBL/GenBank/DDBJ databases">
        <title>Draft genome sequence of Moniliophthora roreri, the causal agent of frosty pod rot of cacao.</title>
        <authorList>
            <person name="Aime M.C."/>
            <person name="Diaz-Valderrama J.R."/>
            <person name="Kijpornyongpan T."/>
            <person name="Phillips-Mora W."/>
        </authorList>
    </citation>
    <scope>NUCLEOTIDE SEQUENCE [LARGE SCALE GENOMIC DNA]</scope>
    <source>
        <strain evidence="1 2">MCA 2952</strain>
    </source>
</reference>
<sequence>MGVVPNAPPILNLVPPQTTKAPVATDIPSALSSVVLVSQRRNDRDRVWASGISIHIFVVVSFLSVVDPGVSDFRDIVILLVWWGGHPRRWHHSHLSKATAPPTQLNPQAVPTSSFAIHAYNLCGEYYMWILVDGWADEGSLRQSGMDIRTSMQTQIGKVNPVDLLTMSTADDTRQVAQEIGMKKRSMVEDVDNPLSRNLNAELGGEHAYELDSERDMGGLKASALPQTIVVEV</sequence>